<evidence type="ECO:0000256" key="10">
    <source>
        <dbReference type="ARBA" id="ARBA00023180"/>
    </source>
</evidence>
<keyword evidence="8" id="KW-0067">ATP-binding</keyword>
<evidence type="ECO:0000259" key="14">
    <source>
        <dbReference type="Pfam" id="PF11721"/>
    </source>
</evidence>
<keyword evidence="7" id="KW-0547">Nucleotide-binding</keyword>
<dbReference type="Pfam" id="PF11721">
    <property type="entry name" value="Malectin"/>
    <property type="match status" value="1"/>
</dbReference>
<comment type="subcellular location">
    <subcellularLocation>
        <location evidence="1">Membrane</location>
        <topology evidence="1">Single-pass type I membrane protein</topology>
    </subcellularLocation>
</comment>
<dbReference type="InterPro" id="IPR021720">
    <property type="entry name" value="Malectin_dom"/>
</dbReference>
<keyword evidence="13" id="KW-1133">Transmembrane helix</keyword>
<feature type="transmembrane region" description="Helical" evidence="13">
    <location>
        <begin position="75"/>
        <end position="98"/>
    </location>
</feature>
<evidence type="ECO:0000256" key="12">
    <source>
        <dbReference type="ARBA" id="ARBA00048679"/>
    </source>
</evidence>
<keyword evidence="10" id="KW-0325">Glycoprotein</keyword>
<evidence type="ECO:0000256" key="6">
    <source>
        <dbReference type="ARBA" id="ARBA00022729"/>
    </source>
</evidence>
<dbReference type="GO" id="GO:0016020">
    <property type="term" value="C:membrane"/>
    <property type="evidence" value="ECO:0007669"/>
    <property type="project" value="UniProtKB-SubCell"/>
</dbReference>
<evidence type="ECO:0000256" key="13">
    <source>
        <dbReference type="SAM" id="Phobius"/>
    </source>
</evidence>
<evidence type="ECO:0000256" key="2">
    <source>
        <dbReference type="ARBA" id="ARBA00012513"/>
    </source>
</evidence>
<name>A0A7J9CHQ3_GOSGO</name>
<keyword evidence="3" id="KW-0418">Kinase</keyword>
<evidence type="ECO:0000256" key="8">
    <source>
        <dbReference type="ARBA" id="ARBA00022840"/>
    </source>
</evidence>
<dbReference type="InterPro" id="IPR051824">
    <property type="entry name" value="LRR_Rcpt-Like_S/T_Kinase"/>
</dbReference>
<sequence>MLKDFNIRNTIQGVDKECIHEFKVVTVRKKTLETHFHWVGKGTTAVPKRGTYGPLISAISMKFEFKPLNDRLKKILIVVGAVVLLLILILMILGALWWKGWLWEKISKEEENVYRLHQV</sequence>
<accession>A0A7J9CHQ3</accession>
<protein>
    <recommendedName>
        <fullName evidence="2">non-specific serine/threonine protein kinase</fullName>
        <ecNumber evidence="2">2.7.11.1</ecNumber>
    </recommendedName>
</protein>
<evidence type="ECO:0000313" key="15">
    <source>
        <dbReference type="EMBL" id="MBA0748053.1"/>
    </source>
</evidence>
<keyword evidence="16" id="KW-1185">Reference proteome</keyword>
<comment type="catalytic activity">
    <reaction evidence="11">
        <text>L-threonyl-[protein] + ATP = O-phospho-L-threonyl-[protein] + ADP + H(+)</text>
        <dbReference type="Rhea" id="RHEA:46608"/>
        <dbReference type="Rhea" id="RHEA-COMP:11060"/>
        <dbReference type="Rhea" id="RHEA-COMP:11605"/>
        <dbReference type="ChEBI" id="CHEBI:15378"/>
        <dbReference type="ChEBI" id="CHEBI:30013"/>
        <dbReference type="ChEBI" id="CHEBI:30616"/>
        <dbReference type="ChEBI" id="CHEBI:61977"/>
        <dbReference type="ChEBI" id="CHEBI:456216"/>
        <dbReference type="EC" id="2.7.11.1"/>
    </reaction>
</comment>
<dbReference type="GO" id="GO:0005524">
    <property type="term" value="F:ATP binding"/>
    <property type="evidence" value="ECO:0007669"/>
    <property type="project" value="UniProtKB-KW"/>
</dbReference>
<reference evidence="15 16" key="1">
    <citation type="journal article" date="2019" name="Genome Biol. Evol.">
        <title>Insights into the evolution of the New World diploid cottons (Gossypium, subgenus Houzingenia) based on genome sequencing.</title>
        <authorList>
            <person name="Grover C.E."/>
            <person name="Arick M.A. 2nd"/>
            <person name="Thrash A."/>
            <person name="Conover J.L."/>
            <person name="Sanders W.S."/>
            <person name="Peterson D.G."/>
            <person name="Frelichowski J.E."/>
            <person name="Scheffler J.A."/>
            <person name="Scheffler B.E."/>
            <person name="Wendel J.F."/>
        </authorList>
    </citation>
    <scope>NUCLEOTIDE SEQUENCE [LARGE SCALE GENOMIC DNA]</scope>
    <source>
        <strain evidence="15">5</strain>
        <tissue evidence="15">Leaf</tissue>
    </source>
</reference>
<comment type="caution">
    <text evidence="15">The sequence shown here is derived from an EMBL/GenBank/DDBJ whole genome shotgun (WGS) entry which is preliminary data.</text>
</comment>
<dbReference type="PANTHER" id="PTHR48006">
    <property type="entry name" value="LEUCINE-RICH REPEAT-CONTAINING PROTEIN DDB_G0281931-RELATED"/>
    <property type="match status" value="1"/>
</dbReference>
<keyword evidence="3" id="KW-0723">Serine/threonine-protein kinase</keyword>
<gene>
    <name evidence="15" type="ORF">Gogos_004908</name>
</gene>
<keyword evidence="4" id="KW-0597">Phosphoprotein</keyword>
<evidence type="ECO:0000256" key="1">
    <source>
        <dbReference type="ARBA" id="ARBA00004479"/>
    </source>
</evidence>
<dbReference type="EMBL" id="JABEZY010000010">
    <property type="protein sequence ID" value="MBA0748053.1"/>
    <property type="molecule type" value="Genomic_DNA"/>
</dbReference>
<dbReference type="OrthoDB" id="1938112at2759"/>
<evidence type="ECO:0000256" key="7">
    <source>
        <dbReference type="ARBA" id="ARBA00022741"/>
    </source>
</evidence>
<organism evidence="15 16">
    <name type="scientific">Gossypium gossypioides</name>
    <name type="common">Mexican cotton</name>
    <name type="synonym">Selera gossypioides</name>
    <dbReference type="NCBI Taxonomy" id="34282"/>
    <lineage>
        <taxon>Eukaryota</taxon>
        <taxon>Viridiplantae</taxon>
        <taxon>Streptophyta</taxon>
        <taxon>Embryophyta</taxon>
        <taxon>Tracheophyta</taxon>
        <taxon>Spermatophyta</taxon>
        <taxon>Magnoliopsida</taxon>
        <taxon>eudicotyledons</taxon>
        <taxon>Gunneridae</taxon>
        <taxon>Pentapetalae</taxon>
        <taxon>rosids</taxon>
        <taxon>malvids</taxon>
        <taxon>Malvales</taxon>
        <taxon>Malvaceae</taxon>
        <taxon>Malvoideae</taxon>
        <taxon>Gossypium</taxon>
    </lineage>
</organism>
<evidence type="ECO:0000256" key="11">
    <source>
        <dbReference type="ARBA" id="ARBA00047899"/>
    </source>
</evidence>
<dbReference type="GO" id="GO:0004674">
    <property type="term" value="F:protein serine/threonine kinase activity"/>
    <property type="evidence" value="ECO:0007669"/>
    <property type="project" value="UniProtKB-KW"/>
</dbReference>
<keyword evidence="13" id="KW-0472">Membrane</keyword>
<dbReference type="Proteomes" id="UP000593579">
    <property type="component" value="Unassembled WGS sequence"/>
</dbReference>
<dbReference type="EC" id="2.7.11.1" evidence="2"/>
<proteinExistence type="predicted"/>
<keyword evidence="9" id="KW-0675">Receptor</keyword>
<keyword evidence="5" id="KW-0808">Transferase</keyword>
<comment type="catalytic activity">
    <reaction evidence="12">
        <text>L-seryl-[protein] + ATP = O-phospho-L-seryl-[protein] + ADP + H(+)</text>
        <dbReference type="Rhea" id="RHEA:17989"/>
        <dbReference type="Rhea" id="RHEA-COMP:9863"/>
        <dbReference type="Rhea" id="RHEA-COMP:11604"/>
        <dbReference type="ChEBI" id="CHEBI:15378"/>
        <dbReference type="ChEBI" id="CHEBI:29999"/>
        <dbReference type="ChEBI" id="CHEBI:30616"/>
        <dbReference type="ChEBI" id="CHEBI:83421"/>
        <dbReference type="ChEBI" id="CHEBI:456216"/>
        <dbReference type="EC" id="2.7.11.1"/>
    </reaction>
</comment>
<keyword evidence="6" id="KW-0732">Signal</keyword>
<evidence type="ECO:0000256" key="3">
    <source>
        <dbReference type="ARBA" id="ARBA00022527"/>
    </source>
</evidence>
<dbReference type="AlphaFoldDB" id="A0A7J9CHQ3"/>
<feature type="domain" description="Malectin" evidence="14">
    <location>
        <begin position="2"/>
        <end position="59"/>
    </location>
</feature>
<evidence type="ECO:0000256" key="9">
    <source>
        <dbReference type="ARBA" id="ARBA00023170"/>
    </source>
</evidence>
<evidence type="ECO:0000256" key="4">
    <source>
        <dbReference type="ARBA" id="ARBA00022553"/>
    </source>
</evidence>
<evidence type="ECO:0000256" key="5">
    <source>
        <dbReference type="ARBA" id="ARBA00022679"/>
    </source>
</evidence>
<keyword evidence="13" id="KW-0812">Transmembrane</keyword>
<evidence type="ECO:0000313" key="16">
    <source>
        <dbReference type="Proteomes" id="UP000593579"/>
    </source>
</evidence>
<dbReference type="PANTHER" id="PTHR48006:SF66">
    <property type="entry name" value="PROTEIN KINASE DOMAIN-CONTAINING PROTEIN"/>
    <property type="match status" value="1"/>
</dbReference>